<reference evidence="2" key="1">
    <citation type="journal article" date="2015" name="Nature">
        <title>Complex archaea that bridge the gap between prokaryotes and eukaryotes.</title>
        <authorList>
            <person name="Spang A."/>
            <person name="Saw J.H."/>
            <person name="Jorgensen S.L."/>
            <person name="Zaremba-Niedzwiedzka K."/>
            <person name="Martijn J."/>
            <person name="Lind A.E."/>
            <person name="van Eijk R."/>
            <person name="Schleper C."/>
            <person name="Guy L."/>
            <person name="Ettema T.J."/>
        </authorList>
    </citation>
    <scope>NUCLEOTIDE SEQUENCE</scope>
</reference>
<protein>
    <submittedName>
        <fullName evidence="2">Uncharacterized protein</fullName>
    </submittedName>
</protein>
<accession>A0A0F9LQZ9</accession>
<dbReference type="AlphaFoldDB" id="A0A0F9LQZ9"/>
<evidence type="ECO:0000256" key="1">
    <source>
        <dbReference type="SAM" id="Phobius"/>
    </source>
</evidence>
<sequence>MTKLLLWAEILSLFLYVPFAMGVVLGVIWAVKIKKYKGPGIKIMYETDIDSVKVEE</sequence>
<dbReference type="EMBL" id="LAZR01005960">
    <property type="protein sequence ID" value="KKM95803.1"/>
    <property type="molecule type" value="Genomic_DNA"/>
</dbReference>
<name>A0A0F9LQZ9_9ZZZZ</name>
<keyword evidence="1" id="KW-1133">Transmembrane helix</keyword>
<gene>
    <name evidence="2" type="ORF">LCGC14_1184640</name>
</gene>
<organism evidence="2">
    <name type="scientific">marine sediment metagenome</name>
    <dbReference type="NCBI Taxonomy" id="412755"/>
    <lineage>
        <taxon>unclassified sequences</taxon>
        <taxon>metagenomes</taxon>
        <taxon>ecological metagenomes</taxon>
    </lineage>
</organism>
<feature type="transmembrane region" description="Helical" evidence="1">
    <location>
        <begin position="6"/>
        <end position="31"/>
    </location>
</feature>
<keyword evidence="1" id="KW-0812">Transmembrane</keyword>
<comment type="caution">
    <text evidence="2">The sequence shown here is derived from an EMBL/GenBank/DDBJ whole genome shotgun (WGS) entry which is preliminary data.</text>
</comment>
<evidence type="ECO:0000313" key="2">
    <source>
        <dbReference type="EMBL" id="KKM95803.1"/>
    </source>
</evidence>
<proteinExistence type="predicted"/>
<keyword evidence="1" id="KW-0472">Membrane</keyword>